<evidence type="ECO:0000313" key="7">
    <source>
        <dbReference type="Proteomes" id="UP001497516"/>
    </source>
</evidence>
<evidence type="ECO:0000256" key="3">
    <source>
        <dbReference type="ARBA" id="ARBA00023163"/>
    </source>
</evidence>
<dbReference type="Proteomes" id="UP001497516">
    <property type="component" value="Chromosome 5"/>
</dbReference>
<evidence type="ECO:0000256" key="1">
    <source>
        <dbReference type="ARBA" id="ARBA00023015"/>
    </source>
</evidence>
<dbReference type="InterPro" id="IPR003441">
    <property type="entry name" value="NAC-dom"/>
</dbReference>
<dbReference type="Gene3D" id="2.170.150.80">
    <property type="entry name" value="NAC domain"/>
    <property type="match status" value="1"/>
</dbReference>
<dbReference type="PANTHER" id="PTHR31719">
    <property type="entry name" value="NAC TRANSCRIPTION FACTOR 56"/>
    <property type="match status" value="1"/>
</dbReference>
<accession>A0AAV2ESX2</accession>
<evidence type="ECO:0000256" key="2">
    <source>
        <dbReference type="ARBA" id="ARBA00023125"/>
    </source>
</evidence>
<dbReference type="AlphaFoldDB" id="A0AAV2ESX2"/>
<feature type="domain" description="NAC" evidence="5">
    <location>
        <begin position="6"/>
        <end position="173"/>
    </location>
</feature>
<gene>
    <name evidence="6" type="ORF">LTRI10_LOCUS29509</name>
</gene>
<dbReference type="Pfam" id="PF02365">
    <property type="entry name" value="NAM"/>
    <property type="match status" value="1"/>
</dbReference>
<organism evidence="6 7">
    <name type="scientific">Linum trigynum</name>
    <dbReference type="NCBI Taxonomy" id="586398"/>
    <lineage>
        <taxon>Eukaryota</taxon>
        <taxon>Viridiplantae</taxon>
        <taxon>Streptophyta</taxon>
        <taxon>Embryophyta</taxon>
        <taxon>Tracheophyta</taxon>
        <taxon>Spermatophyta</taxon>
        <taxon>Magnoliopsida</taxon>
        <taxon>eudicotyledons</taxon>
        <taxon>Gunneridae</taxon>
        <taxon>Pentapetalae</taxon>
        <taxon>rosids</taxon>
        <taxon>fabids</taxon>
        <taxon>Malpighiales</taxon>
        <taxon>Linaceae</taxon>
        <taxon>Linum</taxon>
    </lineage>
</organism>
<protein>
    <recommendedName>
        <fullName evidence="5">NAC domain-containing protein</fullName>
    </recommendedName>
</protein>
<sequence length="221" mass="23997">MRISGTATGVRFEPEDDQIITYLLDKVMGNALPSNPVIDCDLYGEDEAWKKLFVETGESELYFFTRLRKAKTKKGELGCGGGGGGGRAERTVGSKATWRSSKDDPIFLPGQNVQIGSKRTFTYRLNQRSAAAGEEVAARKKDAGDGFSMTEYRLDGVLNCVATDLVMCSVRRKESRASSEMEIIDAGVPPAMATPTSTGWRLRPCGSTMIQPVMGGMAFLC</sequence>
<dbReference type="GO" id="GO:0003677">
    <property type="term" value="F:DNA binding"/>
    <property type="evidence" value="ECO:0007669"/>
    <property type="project" value="UniProtKB-KW"/>
</dbReference>
<keyword evidence="3" id="KW-0804">Transcription</keyword>
<reference evidence="6 7" key="1">
    <citation type="submission" date="2024-04" db="EMBL/GenBank/DDBJ databases">
        <authorList>
            <person name="Fracassetti M."/>
        </authorList>
    </citation>
    <scope>NUCLEOTIDE SEQUENCE [LARGE SCALE GENOMIC DNA]</scope>
</reference>
<dbReference type="EMBL" id="OZ034818">
    <property type="protein sequence ID" value="CAL1388585.1"/>
    <property type="molecule type" value="Genomic_DNA"/>
</dbReference>
<evidence type="ECO:0000313" key="6">
    <source>
        <dbReference type="EMBL" id="CAL1388585.1"/>
    </source>
</evidence>
<evidence type="ECO:0000259" key="5">
    <source>
        <dbReference type="PROSITE" id="PS51005"/>
    </source>
</evidence>
<dbReference type="SUPFAM" id="SSF101941">
    <property type="entry name" value="NAC domain"/>
    <property type="match status" value="1"/>
</dbReference>
<keyword evidence="2" id="KW-0238">DNA-binding</keyword>
<evidence type="ECO:0000256" key="4">
    <source>
        <dbReference type="ARBA" id="ARBA00023242"/>
    </source>
</evidence>
<keyword evidence="4" id="KW-0539">Nucleus</keyword>
<dbReference type="PANTHER" id="PTHR31719:SF43">
    <property type="entry name" value="NAC TRANSCRIPTION FACTOR 56"/>
    <property type="match status" value="1"/>
</dbReference>
<dbReference type="PROSITE" id="PS51005">
    <property type="entry name" value="NAC"/>
    <property type="match status" value="1"/>
</dbReference>
<dbReference type="GO" id="GO:0006355">
    <property type="term" value="P:regulation of DNA-templated transcription"/>
    <property type="evidence" value="ECO:0007669"/>
    <property type="project" value="InterPro"/>
</dbReference>
<keyword evidence="1" id="KW-0805">Transcription regulation</keyword>
<keyword evidence="7" id="KW-1185">Reference proteome</keyword>
<dbReference type="InterPro" id="IPR036093">
    <property type="entry name" value="NAC_dom_sf"/>
</dbReference>
<name>A0AAV2ESX2_9ROSI</name>
<proteinExistence type="predicted"/>